<dbReference type="EMBL" id="JH660640">
    <property type="protein sequence ID" value="EIM29925.1"/>
    <property type="molecule type" value="Genomic_DNA"/>
</dbReference>
<dbReference type="Pfam" id="PF00528">
    <property type="entry name" value="BPD_transp_1"/>
    <property type="match status" value="1"/>
</dbReference>
<dbReference type="AlphaFoldDB" id="I4Z133"/>
<organism evidence="10 11">
    <name type="scientific">Microvirga lotononidis</name>
    <dbReference type="NCBI Taxonomy" id="864069"/>
    <lineage>
        <taxon>Bacteria</taxon>
        <taxon>Pseudomonadati</taxon>
        <taxon>Pseudomonadota</taxon>
        <taxon>Alphaproteobacteria</taxon>
        <taxon>Hyphomicrobiales</taxon>
        <taxon>Methylobacteriaceae</taxon>
        <taxon>Microvirga</taxon>
    </lineage>
</organism>
<dbReference type="InterPro" id="IPR000515">
    <property type="entry name" value="MetI-like"/>
</dbReference>
<evidence type="ECO:0000313" key="11">
    <source>
        <dbReference type="Proteomes" id="UP000003947"/>
    </source>
</evidence>
<evidence type="ECO:0000256" key="4">
    <source>
        <dbReference type="ARBA" id="ARBA00022475"/>
    </source>
</evidence>
<dbReference type="PROSITE" id="PS50928">
    <property type="entry name" value="ABC_TM1"/>
    <property type="match status" value="1"/>
</dbReference>
<evidence type="ECO:0000256" key="1">
    <source>
        <dbReference type="ARBA" id="ARBA00004429"/>
    </source>
</evidence>
<evidence type="ECO:0000259" key="9">
    <source>
        <dbReference type="PROSITE" id="PS50928"/>
    </source>
</evidence>
<sequence>MNYEFDFSFLAEYWPMLVKGAVLTAQLSILATILGFLVGTLCAVASTGRSWIASAIVGAYVEIIRNTPLLVQLFVVFFGLSSLGLKLSATTSAVIGLTINIGAYSSEIIRAGITSINRGQVEAADCLALTRWQVMMTVILPSAIEKVYPALTSQYVLLMLGTSIASQISSEELTAAASRIQSDTFRSFEVFIVVAALYLALSFLMRGLFWLVGQFAFPRRRRLGTSL</sequence>
<dbReference type="Proteomes" id="UP000003947">
    <property type="component" value="Unassembled WGS sequence"/>
</dbReference>
<dbReference type="PANTHER" id="PTHR30614:SF35">
    <property type="entry name" value="ABC TRANSPORTER PERMEASE PROTEIN"/>
    <property type="match status" value="1"/>
</dbReference>
<name>I4Z133_9HYPH</name>
<dbReference type="NCBIfam" id="TIGR01726">
    <property type="entry name" value="HEQRo_perm_3TM"/>
    <property type="match status" value="1"/>
</dbReference>
<dbReference type="GO" id="GO:0022857">
    <property type="term" value="F:transmembrane transporter activity"/>
    <property type="evidence" value="ECO:0007669"/>
    <property type="project" value="InterPro"/>
</dbReference>
<keyword evidence="3 8" id="KW-0813">Transport</keyword>
<dbReference type="eggNOG" id="COG0765">
    <property type="taxonomic scope" value="Bacteria"/>
</dbReference>
<dbReference type="HOGENOM" id="CLU_019602_1_0_5"/>
<dbReference type="Gene3D" id="1.10.3720.10">
    <property type="entry name" value="MetI-like"/>
    <property type="match status" value="1"/>
</dbReference>
<evidence type="ECO:0000256" key="6">
    <source>
        <dbReference type="ARBA" id="ARBA00022989"/>
    </source>
</evidence>
<keyword evidence="6 8" id="KW-1133">Transmembrane helix</keyword>
<dbReference type="RefSeq" id="WP_009490003.1">
    <property type="nucleotide sequence ID" value="NZ_CP141050.1"/>
</dbReference>
<feature type="domain" description="ABC transmembrane type-1" evidence="9">
    <location>
        <begin position="21"/>
        <end position="209"/>
    </location>
</feature>
<evidence type="ECO:0000256" key="5">
    <source>
        <dbReference type="ARBA" id="ARBA00022692"/>
    </source>
</evidence>
<gene>
    <name evidence="10" type="ORF">MicloDRAFT_00012460</name>
</gene>
<evidence type="ECO:0000313" key="10">
    <source>
        <dbReference type="EMBL" id="EIM29925.1"/>
    </source>
</evidence>
<evidence type="ECO:0000256" key="7">
    <source>
        <dbReference type="ARBA" id="ARBA00023136"/>
    </source>
</evidence>
<dbReference type="GO" id="GO:0006865">
    <property type="term" value="P:amino acid transport"/>
    <property type="evidence" value="ECO:0007669"/>
    <property type="project" value="TreeGrafter"/>
</dbReference>
<evidence type="ECO:0000256" key="3">
    <source>
        <dbReference type="ARBA" id="ARBA00022448"/>
    </source>
</evidence>
<dbReference type="OrthoDB" id="7190458at2"/>
<dbReference type="InterPro" id="IPR043429">
    <property type="entry name" value="ArtM/GltK/GlnP/TcyL/YhdX-like"/>
</dbReference>
<feature type="transmembrane region" description="Helical" evidence="8">
    <location>
        <begin position="190"/>
        <end position="212"/>
    </location>
</feature>
<proteinExistence type="inferred from homology"/>
<keyword evidence="4" id="KW-1003">Cell membrane</keyword>
<dbReference type="STRING" id="864069.MicloDRAFT_00012460"/>
<comment type="similarity">
    <text evidence="2">Belongs to the binding-protein-dependent transport system permease family. HisMQ subfamily.</text>
</comment>
<feature type="transmembrane region" description="Helical" evidence="8">
    <location>
        <begin position="67"/>
        <end position="85"/>
    </location>
</feature>
<dbReference type="InterPro" id="IPR010065">
    <property type="entry name" value="AA_ABC_transptr_permease_3TM"/>
</dbReference>
<evidence type="ECO:0000256" key="2">
    <source>
        <dbReference type="ARBA" id="ARBA00010072"/>
    </source>
</evidence>
<feature type="transmembrane region" description="Helical" evidence="8">
    <location>
        <begin position="20"/>
        <end position="46"/>
    </location>
</feature>
<protein>
    <submittedName>
        <fullName evidence="10">Amine acid ABC transporter, permease protein, 3-TM region, His/Glu/Gln/Arg/opine family</fullName>
    </submittedName>
</protein>
<comment type="subcellular location">
    <subcellularLocation>
        <location evidence="1">Cell inner membrane</location>
        <topology evidence="1">Multi-pass membrane protein</topology>
    </subcellularLocation>
    <subcellularLocation>
        <location evidence="8">Cell membrane</location>
        <topology evidence="8">Multi-pass membrane protein</topology>
    </subcellularLocation>
</comment>
<dbReference type="CDD" id="cd06261">
    <property type="entry name" value="TM_PBP2"/>
    <property type="match status" value="1"/>
</dbReference>
<reference evidence="10 11" key="1">
    <citation type="submission" date="2012-02" db="EMBL/GenBank/DDBJ databases">
        <title>Improved High-Quality Draft sequence of Microvirga sp. WSM3557.</title>
        <authorList>
            <consortium name="US DOE Joint Genome Institute"/>
            <person name="Lucas S."/>
            <person name="Han J."/>
            <person name="Lapidus A."/>
            <person name="Cheng J.-F."/>
            <person name="Goodwin L."/>
            <person name="Pitluck S."/>
            <person name="Peters L."/>
            <person name="Zhang X."/>
            <person name="Detter J.C."/>
            <person name="Han C."/>
            <person name="Tapia R."/>
            <person name="Land M."/>
            <person name="Hauser L."/>
            <person name="Kyrpides N."/>
            <person name="Ivanova N."/>
            <person name="Pagani I."/>
            <person name="Brau L."/>
            <person name="Yates R."/>
            <person name="O'Hara G."/>
            <person name="Rui T."/>
            <person name="Howieson J."/>
            <person name="Reeve W."/>
            <person name="Woyke T."/>
        </authorList>
    </citation>
    <scope>NUCLEOTIDE SEQUENCE [LARGE SCALE GENOMIC DNA]</scope>
    <source>
        <strain evidence="10 11">WSM3557</strain>
    </source>
</reference>
<keyword evidence="11" id="KW-1185">Reference proteome</keyword>
<dbReference type="GO" id="GO:0043190">
    <property type="term" value="C:ATP-binding cassette (ABC) transporter complex"/>
    <property type="evidence" value="ECO:0007669"/>
    <property type="project" value="InterPro"/>
</dbReference>
<dbReference type="SUPFAM" id="SSF161098">
    <property type="entry name" value="MetI-like"/>
    <property type="match status" value="1"/>
</dbReference>
<dbReference type="PATRIC" id="fig|864069.3.peg.1383"/>
<evidence type="ECO:0000256" key="8">
    <source>
        <dbReference type="RuleBase" id="RU363032"/>
    </source>
</evidence>
<dbReference type="InterPro" id="IPR035906">
    <property type="entry name" value="MetI-like_sf"/>
</dbReference>
<accession>I4Z133</accession>
<keyword evidence="7 8" id="KW-0472">Membrane</keyword>
<dbReference type="PANTHER" id="PTHR30614">
    <property type="entry name" value="MEMBRANE COMPONENT OF AMINO ACID ABC TRANSPORTER"/>
    <property type="match status" value="1"/>
</dbReference>
<keyword evidence="5 8" id="KW-0812">Transmembrane</keyword>